<name>A0A367XMZ6_9ASCO</name>
<dbReference type="SUPFAM" id="SSF52058">
    <property type="entry name" value="L domain-like"/>
    <property type="match status" value="1"/>
</dbReference>
<comment type="caution">
    <text evidence="1">The sequence shown here is derived from an EMBL/GenBank/DDBJ whole genome shotgun (WGS) entry which is preliminary data.</text>
</comment>
<dbReference type="OrthoDB" id="4027637at2759"/>
<gene>
    <name evidence="1" type="ORF">Cantr_04641</name>
</gene>
<dbReference type="Proteomes" id="UP000253472">
    <property type="component" value="Unassembled WGS sequence"/>
</dbReference>
<dbReference type="InterPro" id="IPR032675">
    <property type="entry name" value="LRR_dom_sf"/>
</dbReference>
<accession>A0A367XMZ6</accession>
<proteinExistence type="predicted"/>
<sequence length="372" mass="44035">MADWYRHYPIRWLQIRLDETMDDNYISTSSIDYELAVKHNIFPNEITLFESLVEAIENDRWIERAATIAYRGWASERDAFVDDPEVHYHLETLYVIQFAINRNVTAEDKSVAQLKELHVFIKKNAQKLGQYVTRMTNLKKLEIESSTLVSVQDLQLPPSIRLLVFCKCIKLKNYRSLFTLPRLRHLVVSGSDFPLELFEDENRLPLLTYFKYHQQRYRFRNRSCRRWDMLRVPINMQELVLSGNCNIVDWVLPPRLHVLSLYSIDFANPSFKLTLPKELIRFGLFCCRIKSLDDVQFPTGLQELHIKYNMCLASVTGTNIEQWENLWLASIIHNQFNSYRKLFLKLPRTAPEGMYNKVLAVIVHGHKTWLYL</sequence>
<keyword evidence="2" id="KW-1185">Reference proteome</keyword>
<protein>
    <submittedName>
        <fullName evidence="1">Uncharacterized protein</fullName>
    </submittedName>
</protein>
<evidence type="ECO:0000313" key="1">
    <source>
        <dbReference type="EMBL" id="RCK55024.1"/>
    </source>
</evidence>
<organism evidence="1 2">
    <name type="scientific">Candida viswanathii</name>
    <dbReference type="NCBI Taxonomy" id="5486"/>
    <lineage>
        <taxon>Eukaryota</taxon>
        <taxon>Fungi</taxon>
        <taxon>Dikarya</taxon>
        <taxon>Ascomycota</taxon>
        <taxon>Saccharomycotina</taxon>
        <taxon>Pichiomycetes</taxon>
        <taxon>Debaryomycetaceae</taxon>
        <taxon>Candida/Lodderomyces clade</taxon>
        <taxon>Candida</taxon>
    </lineage>
</organism>
<dbReference type="Gene3D" id="3.80.10.10">
    <property type="entry name" value="Ribonuclease Inhibitor"/>
    <property type="match status" value="1"/>
</dbReference>
<dbReference type="EMBL" id="QLNQ01000030">
    <property type="protein sequence ID" value="RCK55024.1"/>
    <property type="molecule type" value="Genomic_DNA"/>
</dbReference>
<dbReference type="AlphaFoldDB" id="A0A367XMZ6"/>
<evidence type="ECO:0000313" key="2">
    <source>
        <dbReference type="Proteomes" id="UP000253472"/>
    </source>
</evidence>
<reference evidence="1 2" key="1">
    <citation type="submission" date="2018-06" db="EMBL/GenBank/DDBJ databases">
        <title>Whole genome sequencing of Candida tropicalis (genome annotated by CSBL at Korea University).</title>
        <authorList>
            <person name="Ahn J."/>
        </authorList>
    </citation>
    <scope>NUCLEOTIDE SEQUENCE [LARGE SCALE GENOMIC DNA]</scope>
    <source>
        <strain evidence="1 2">ATCC 20962</strain>
    </source>
</reference>